<dbReference type="Pfam" id="PF01128">
    <property type="entry name" value="IspD"/>
    <property type="match status" value="1"/>
</dbReference>
<feature type="binding site" evidence="13">
    <location>
        <position position="239"/>
    </location>
    <ligand>
        <name>a divalent metal cation</name>
        <dbReference type="ChEBI" id="CHEBI:60240"/>
    </ligand>
</feature>
<keyword evidence="12 13" id="KW-0511">Multifunctional enzyme</keyword>
<dbReference type="NCBIfam" id="TIGR00453">
    <property type="entry name" value="ispD"/>
    <property type="match status" value="1"/>
</dbReference>
<evidence type="ECO:0000259" key="14">
    <source>
        <dbReference type="Pfam" id="PF02542"/>
    </source>
</evidence>
<dbReference type="Pfam" id="PF02542">
    <property type="entry name" value="YgbB"/>
    <property type="match status" value="1"/>
</dbReference>
<gene>
    <name evidence="13" type="primary">ispDF</name>
    <name evidence="15" type="ORF">BCB69_02915</name>
</gene>
<accession>A0A1B3WDK9</accession>
<feature type="binding site" evidence="13">
    <location>
        <begin position="263"/>
        <end position="264"/>
    </location>
    <ligand>
        <name>4-CDP-2-C-methyl-D-erythritol 2-phosphate</name>
        <dbReference type="ChEBI" id="CHEBI:57919"/>
    </ligand>
</feature>
<feature type="site" description="Transition state stabilizer" evidence="13">
    <location>
        <position position="362"/>
    </location>
</feature>
<evidence type="ECO:0000313" key="16">
    <source>
        <dbReference type="Proteomes" id="UP000094757"/>
    </source>
</evidence>
<dbReference type="EC" id="2.7.7.60" evidence="13"/>
<reference evidence="16" key="1">
    <citation type="submission" date="2016-08" db="EMBL/GenBank/DDBJ databases">
        <authorList>
            <person name="Holder M.E."/>
            <person name="Ajami N.J."/>
            <person name="Petrosino J.F."/>
        </authorList>
    </citation>
    <scope>NUCLEOTIDE SEQUENCE [LARGE SCALE GENOMIC DNA]</scope>
    <source>
        <strain evidence="16">F0677</strain>
    </source>
</reference>
<comment type="function">
    <text evidence="13">Bifunctional enzyme that catalyzes the formation of 4-diphosphocytidyl-2-C-methyl-D-erythritol from CTP and 2-C-methyl-D-erythritol 4-phosphate (MEP) (IspD), and catalyzes the conversion of 4-diphosphocytidyl-2-C-methyl-D-erythritol 2-phosphate (CDP-ME2P) to 2-C-methyl-D-erythritol 2,4-cyclodiphosphate (ME-CPP) with a corresponding release of cytidine 5-monophosphate (CMP) (IspF).</text>
</comment>
<dbReference type="GO" id="GO:0046872">
    <property type="term" value="F:metal ion binding"/>
    <property type="evidence" value="ECO:0007669"/>
    <property type="project" value="UniProtKB-KW"/>
</dbReference>
<evidence type="ECO:0000256" key="2">
    <source>
        <dbReference type="ARBA" id="ARBA00001282"/>
    </source>
</evidence>
<dbReference type="InterPro" id="IPR036571">
    <property type="entry name" value="MECDP_synthase_sf"/>
</dbReference>
<dbReference type="CDD" id="cd02516">
    <property type="entry name" value="CDP-ME_synthetase"/>
    <property type="match status" value="1"/>
</dbReference>
<protein>
    <recommendedName>
        <fullName evidence="13">Bifunctional enzyme IspD/IspF</fullName>
    </recommendedName>
    <domain>
        <recommendedName>
            <fullName evidence="13">2-C-methyl-D-erythritol 4-phosphate cytidylyltransferase</fullName>
            <ecNumber evidence="13">2.7.7.60</ecNumber>
        </recommendedName>
        <alternativeName>
            <fullName evidence="13">4-diphosphocytidyl-2C-methyl-D-erythritol synthase</fullName>
        </alternativeName>
        <alternativeName>
            <fullName evidence="13">MEP cytidylyltransferase</fullName>
            <shortName evidence="13">MCT</shortName>
        </alternativeName>
    </domain>
    <domain>
        <recommendedName>
            <fullName evidence="13">2-C-methyl-D-erythritol 2,4-cyclodiphosphate synthase</fullName>
            <shortName evidence="13">MECDP-synthase</shortName>
            <shortName evidence="13">MECPP-synthase</shortName>
            <shortName evidence="13">MECPS</shortName>
            <ecNumber evidence="13">4.6.1.12</ecNumber>
        </recommendedName>
    </domain>
</protein>
<feature type="binding site" evidence="13">
    <location>
        <begin position="285"/>
        <end position="287"/>
    </location>
    <ligand>
        <name>4-CDP-2-C-methyl-D-erythritol 2-phosphate</name>
        <dbReference type="ChEBI" id="CHEBI:57919"/>
    </ligand>
</feature>
<keyword evidence="9 13" id="KW-0479">Metal-binding</keyword>
<dbReference type="PROSITE" id="PS01350">
    <property type="entry name" value="ISPF"/>
    <property type="match status" value="1"/>
</dbReference>
<feature type="site" description="Transition state stabilizer" evidence="13">
    <location>
        <position position="263"/>
    </location>
</feature>
<comment type="similarity">
    <text evidence="13">In the N-terminal section; belongs to the IspD/TarI cytidylyltransferase family. IspD subfamily.</text>
</comment>
<dbReference type="RefSeq" id="WP_022514135.1">
    <property type="nucleotide sequence ID" value="NZ_CP017037.1"/>
</dbReference>
<dbReference type="InterPro" id="IPR029044">
    <property type="entry name" value="Nucleotide-diphossugar_trans"/>
</dbReference>
<dbReference type="PANTHER" id="PTHR43181:SF1">
    <property type="entry name" value="2-C-METHYL-D-ERYTHRITOL 2,4-CYCLODIPHOSPHATE SYNTHASE, CHLOROPLASTIC"/>
    <property type="match status" value="1"/>
</dbReference>
<feature type="site" description="Positions MEP for the nucleophilic attack" evidence="13">
    <location>
        <position position="209"/>
    </location>
</feature>
<evidence type="ECO:0000256" key="8">
    <source>
        <dbReference type="ARBA" id="ARBA00022695"/>
    </source>
</evidence>
<feature type="binding site" evidence="13">
    <location>
        <begin position="361"/>
        <end position="364"/>
    </location>
    <ligand>
        <name>4-CDP-2-C-methyl-D-erythritol 2-phosphate</name>
        <dbReference type="ChEBI" id="CHEBI:57919"/>
    </ligand>
</feature>
<dbReference type="UniPathway" id="UPA00056">
    <property type="reaction ID" value="UER00093"/>
</dbReference>
<feature type="binding site" evidence="13">
    <location>
        <position position="271"/>
    </location>
    <ligand>
        <name>a divalent metal cation</name>
        <dbReference type="ChEBI" id="CHEBI:60240"/>
    </ligand>
</feature>
<feature type="binding site" evidence="13">
    <location>
        <begin position="237"/>
        <end position="239"/>
    </location>
    <ligand>
        <name>4-CDP-2-C-methyl-D-erythritol 2-phosphate</name>
        <dbReference type="ChEBI" id="CHEBI:57919"/>
    </ligand>
</feature>
<dbReference type="PANTHER" id="PTHR43181">
    <property type="entry name" value="2-C-METHYL-D-ERYTHRITOL 2,4-CYCLODIPHOSPHATE SYNTHASE, CHLOROPLASTIC"/>
    <property type="match status" value="1"/>
</dbReference>
<keyword evidence="7 13" id="KW-0808">Transferase</keyword>
<evidence type="ECO:0000256" key="10">
    <source>
        <dbReference type="ARBA" id="ARBA00023229"/>
    </source>
</evidence>
<comment type="caution">
    <text evidence="13">Lacks conserved residue(s) required for the propagation of feature annotation.</text>
</comment>
<comment type="pathway">
    <text evidence="4 13">Isoprenoid biosynthesis; isopentenyl diphosphate biosynthesis via DXP pathway; isopentenyl diphosphate from 1-deoxy-D-xylulose 5-phosphate: step 4/6.</text>
</comment>
<dbReference type="InterPro" id="IPR020555">
    <property type="entry name" value="MECDP_synthase_CS"/>
</dbReference>
<evidence type="ECO:0000256" key="4">
    <source>
        <dbReference type="ARBA" id="ARBA00004709"/>
    </source>
</evidence>
<dbReference type="InterPro" id="IPR026596">
    <property type="entry name" value="IspD/F"/>
</dbReference>
<dbReference type="GO" id="GO:0050518">
    <property type="term" value="F:2-C-methyl-D-erythritol 4-phosphate cytidylyltransferase activity"/>
    <property type="evidence" value="ECO:0007669"/>
    <property type="project" value="UniProtKB-UniRule"/>
</dbReference>
<keyword evidence="11 13" id="KW-0456">Lyase</keyword>
<comment type="pathway">
    <text evidence="5 13">Isoprenoid biosynthesis; isopentenyl diphosphate biosynthesis via DXP pathway; isopentenyl diphosphate from 1-deoxy-D-xylulose 5-phosphate: step 2/6.</text>
</comment>
<dbReference type="GO" id="GO:0008685">
    <property type="term" value="F:2-C-methyl-D-erythritol 2,4-cyclodiphosphate synthase activity"/>
    <property type="evidence" value="ECO:0007669"/>
    <property type="project" value="UniProtKB-UniRule"/>
</dbReference>
<evidence type="ECO:0000256" key="1">
    <source>
        <dbReference type="ARBA" id="ARBA00000200"/>
    </source>
</evidence>
<keyword evidence="10 13" id="KW-0414">Isoprene biosynthesis</keyword>
<dbReference type="PROSITE" id="PS01295">
    <property type="entry name" value="ISPD"/>
    <property type="match status" value="1"/>
</dbReference>
<feature type="domain" description="2-C-methyl-D-erythritol 2,4-cyclodiphosphate synthase" evidence="14">
    <location>
        <begin position="230"/>
        <end position="383"/>
    </location>
</feature>
<comment type="catalytic activity">
    <reaction evidence="2 13">
        <text>2-C-methyl-D-erythritol 4-phosphate + CTP + H(+) = 4-CDP-2-C-methyl-D-erythritol + diphosphate</text>
        <dbReference type="Rhea" id="RHEA:13429"/>
        <dbReference type="ChEBI" id="CHEBI:15378"/>
        <dbReference type="ChEBI" id="CHEBI:33019"/>
        <dbReference type="ChEBI" id="CHEBI:37563"/>
        <dbReference type="ChEBI" id="CHEBI:57823"/>
        <dbReference type="ChEBI" id="CHEBI:58262"/>
        <dbReference type="EC" id="2.7.7.60"/>
    </reaction>
</comment>
<feature type="site" description="Positions MEP for the nucleophilic attack" evidence="13">
    <location>
        <position position="154"/>
    </location>
</feature>
<dbReference type="HAMAP" id="MF_01520">
    <property type="entry name" value="IspDF"/>
    <property type="match status" value="1"/>
</dbReference>
<evidence type="ECO:0000256" key="9">
    <source>
        <dbReference type="ARBA" id="ARBA00022723"/>
    </source>
</evidence>
<evidence type="ECO:0000256" key="5">
    <source>
        <dbReference type="ARBA" id="ARBA00004787"/>
    </source>
</evidence>
<dbReference type="GO" id="GO:0019288">
    <property type="term" value="P:isopentenyl diphosphate biosynthetic process, methylerythritol 4-phosphate pathway"/>
    <property type="evidence" value="ECO:0007669"/>
    <property type="project" value="UniProtKB-UniRule"/>
</dbReference>
<dbReference type="SUPFAM" id="SSF53448">
    <property type="entry name" value="Nucleotide-diphospho-sugar transferases"/>
    <property type="match status" value="1"/>
</dbReference>
<evidence type="ECO:0000256" key="3">
    <source>
        <dbReference type="ARBA" id="ARBA00001968"/>
    </source>
</evidence>
<dbReference type="AlphaFoldDB" id="A0A1B3WDK9"/>
<dbReference type="CDD" id="cd00554">
    <property type="entry name" value="MECDP_synthase"/>
    <property type="match status" value="1"/>
</dbReference>
<dbReference type="STRING" id="39950.BCB69_02915"/>
<dbReference type="SUPFAM" id="SSF69765">
    <property type="entry name" value="IpsF-like"/>
    <property type="match status" value="1"/>
</dbReference>
<dbReference type="Gene3D" id="3.30.1330.50">
    <property type="entry name" value="2-C-methyl-D-erythritol 2,4-cyclodiphosphate synthase"/>
    <property type="match status" value="1"/>
</dbReference>
<dbReference type="Gene3D" id="3.90.550.10">
    <property type="entry name" value="Spore Coat Polysaccharide Biosynthesis Protein SpsA, Chain A"/>
    <property type="match status" value="1"/>
</dbReference>
<comment type="similarity">
    <text evidence="13">In the C-terminal section; belongs to the IspF family.</text>
</comment>
<proteinExistence type="inferred from homology"/>
<comment type="catalytic activity">
    <reaction evidence="1 13">
        <text>4-CDP-2-C-methyl-D-erythritol 2-phosphate = 2-C-methyl-D-erythritol 2,4-cyclic diphosphate + CMP</text>
        <dbReference type="Rhea" id="RHEA:23864"/>
        <dbReference type="ChEBI" id="CHEBI:57919"/>
        <dbReference type="ChEBI" id="CHEBI:58483"/>
        <dbReference type="ChEBI" id="CHEBI:60377"/>
        <dbReference type="EC" id="4.6.1.12"/>
    </reaction>
</comment>
<dbReference type="Proteomes" id="UP000094757">
    <property type="component" value="Chromosome"/>
</dbReference>
<feature type="region of interest" description="2-C-methyl-D-erythritol 2,4-cyclodiphosphate synthase" evidence="13">
    <location>
        <begin position="231"/>
        <end position="387"/>
    </location>
</feature>
<feature type="site" description="Transition state stabilizer" evidence="13">
    <location>
        <position position="14"/>
    </location>
</feature>
<evidence type="ECO:0000313" key="15">
    <source>
        <dbReference type="EMBL" id="AOH39013.1"/>
    </source>
</evidence>
<feature type="region of interest" description="2-C-methyl-D-erythritol 4-phosphate cytidylyltransferase" evidence="13">
    <location>
        <begin position="1"/>
        <end position="230"/>
    </location>
</feature>
<evidence type="ECO:0000256" key="6">
    <source>
        <dbReference type="ARBA" id="ARBA00009789"/>
    </source>
</evidence>
<name>A0A1B3WDK9_9FIRM</name>
<dbReference type="InterPro" id="IPR034683">
    <property type="entry name" value="IspD/TarI"/>
</dbReference>
<dbReference type="EC" id="4.6.1.12" evidence="13"/>
<evidence type="ECO:0000256" key="13">
    <source>
        <dbReference type="HAMAP-Rule" id="MF_01520"/>
    </source>
</evidence>
<sequence length="387" mass="42934">MNSMILLAAGKGQRVGAAINKMLIKVQGKPIFWHSLQHILTSQLLNEIIVVVQERERPEFESIIRSFNSNILFHIAIGGNTRQASVYNGLKLVSPQTEKIIVHDGARPLVDGKCIDKVLNKISESTPAIVVGIPCIDTIKKISERGIVKETLDRSQLFRAQTPQGFYAPLFRTVIHSVMERKLFTDDVSLFEEQGIPVTTMIGREEYYKITVKEDIDRLKTSLKNEKIDFRIGQGYDIHQLCDARPLILGGVKISDTFGLLGHSDADVLTHAIMDALLGAAGFPDIGHFFPDTDSKFKNVSSIKLLEQVMQKIREAGYEIGNIDTTIIAQKPKLAAHIEEIKKVLADVMCIHIESIGIKATTKEKMDAIGAGKAIAVIANALLYRRN</sequence>
<dbReference type="FunFam" id="3.90.550.10:FF:000003">
    <property type="entry name" value="2-C-methyl-D-erythritol 4-phosphate cytidylyltransferase"/>
    <property type="match status" value="1"/>
</dbReference>
<organism evidence="15 16">
    <name type="scientific">Dialister pneumosintes</name>
    <dbReference type="NCBI Taxonomy" id="39950"/>
    <lineage>
        <taxon>Bacteria</taxon>
        <taxon>Bacillati</taxon>
        <taxon>Bacillota</taxon>
        <taxon>Negativicutes</taxon>
        <taxon>Veillonellales</taxon>
        <taxon>Veillonellaceae</taxon>
        <taxon>Dialister</taxon>
    </lineage>
</organism>
<dbReference type="InterPro" id="IPR018294">
    <property type="entry name" value="ISPD_synthase_CS"/>
</dbReference>
<comment type="cofactor">
    <cofactor evidence="3 13">
        <name>a divalent metal cation</name>
        <dbReference type="ChEBI" id="CHEBI:60240"/>
    </cofactor>
</comment>
<dbReference type="KEGG" id="dpn:BCB69_02915"/>
<dbReference type="HAMAP" id="MF_00107">
    <property type="entry name" value="IspF"/>
    <property type="match status" value="1"/>
</dbReference>
<feature type="site" description="Transition state stabilizer" evidence="13">
    <location>
        <position position="21"/>
    </location>
</feature>
<keyword evidence="8 13" id="KW-0548">Nucleotidyltransferase</keyword>
<dbReference type="InterPro" id="IPR001228">
    <property type="entry name" value="IspD"/>
</dbReference>
<dbReference type="EMBL" id="CP017037">
    <property type="protein sequence ID" value="AOH39013.1"/>
    <property type="molecule type" value="Genomic_DNA"/>
</dbReference>
<comment type="similarity">
    <text evidence="6">Belongs to the IspD/TarI cytidylyltransferase family. IspD subfamily.</text>
</comment>
<dbReference type="NCBIfam" id="TIGR00151">
    <property type="entry name" value="ispF"/>
    <property type="match status" value="1"/>
</dbReference>
<feature type="binding site" evidence="13">
    <location>
        <begin position="290"/>
        <end position="294"/>
    </location>
    <ligand>
        <name>4-CDP-2-C-methyl-D-erythritol 2-phosphate</name>
        <dbReference type="ChEBI" id="CHEBI:57919"/>
    </ligand>
</feature>
<dbReference type="InterPro" id="IPR003526">
    <property type="entry name" value="MECDP_synthase"/>
</dbReference>
<dbReference type="GO" id="GO:0016114">
    <property type="term" value="P:terpenoid biosynthetic process"/>
    <property type="evidence" value="ECO:0007669"/>
    <property type="project" value="InterPro"/>
</dbReference>
<feature type="binding site" evidence="13">
    <location>
        <position position="237"/>
    </location>
    <ligand>
        <name>a divalent metal cation</name>
        <dbReference type="ChEBI" id="CHEBI:60240"/>
    </ligand>
</feature>
<evidence type="ECO:0000256" key="12">
    <source>
        <dbReference type="ARBA" id="ARBA00023268"/>
    </source>
</evidence>
<evidence type="ECO:0000256" key="11">
    <source>
        <dbReference type="ARBA" id="ARBA00023239"/>
    </source>
</evidence>
<evidence type="ECO:0000256" key="7">
    <source>
        <dbReference type="ARBA" id="ARBA00022679"/>
    </source>
</evidence>